<dbReference type="Proteomes" id="UP000326396">
    <property type="component" value="Linkage Group LG14"/>
</dbReference>
<evidence type="ECO:0000313" key="1">
    <source>
        <dbReference type="EMBL" id="KAD3641540.1"/>
    </source>
</evidence>
<dbReference type="EMBL" id="SZYD01000006">
    <property type="protein sequence ID" value="KAD5961130.1"/>
    <property type="molecule type" value="Genomic_DNA"/>
</dbReference>
<evidence type="ECO:0000313" key="3">
    <source>
        <dbReference type="Proteomes" id="UP000326396"/>
    </source>
</evidence>
<dbReference type="EMBL" id="SZYD01000015">
    <property type="protein sequence ID" value="KAD3641540.1"/>
    <property type="molecule type" value="Genomic_DNA"/>
</dbReference>
<evidence type="ECO:0000313" key="2">
    <source>
        <dbReference type="EMBL" id="KAD5961130.1"/>
    </source>
</evidence>
<gene>
    <name evidence="2" type="ORF">E3N88_12603</name>
    <name evidence="1" type="ORF">E3N88_30764</name>
</gene>
<organism evidence="1 3">
    <name type="scientific">Mikania micrantha</name>
    <name type="common">bitter vine</name>
    <dbReference type="NCBI Taxonomy" id="192012"/>
    <lineage>
        <taxon>Eukaryota</taxon>
        <taxon>Viridiplantae</taxon>
        <taxon>Streptophyta</taxon>
        <taxon>Embryophyta</taxon>
        <taxon>Tracheophyta</taxon>
        <taxon>Spermatophyta</taxon>
        <taxon>Magnoliopsida</taxon>
        <taxon>eudicotyledons</taxon>
        <taxon>Gunneridae</taxon>
        <taxon>Pentapetalae</taxon>
        <taxon>asterids</taxon>
        <taxon>campanulids</taxon>
        <taxon>Asterales</taxon>
        <taxon>Asteraceae</taxon>
        <taxon>Asteroideae</taxon>
        <taxon>Heliantheae alliance</taxon>
        <taxon>Eupatorieae</taxon>
        <taxon>Mikania</taxon>
    </lineage>
</organism>
<dbReference type="AlphaFoldDB" id="A0A5N6MMR6"/>
<dbReference type="Proteomes" id="UP000326396">
    <property type="component" value="Linkage Group LG5"/>
</dbReference>
<sequence length="108" mass="12744">MIFTYAGDWWSCQKALTVDCKHSREDEKYRITNMIRSNTWRIPSLINDDIYVINMQRHGGTFGSDFAYGYLDGLQFGRLKKREPHDCLVDIMRSFRAKSYGSEMFIND</sequence>
<proteinExistence type="predicted"/>
<name>A0A5N6MMR6_9ASTR</name>
<reference evidence="1 3" key="1">
    <citation type="submission" date="2019-05" db="EMBL/GenBank/DDBJ databases">
        <title>Mikania micrantha, genome provides insights into the molecular mechanism of rapid growth.</title>
        <authorList>
            <person name="Liu B."/>
        </authorList>
    </citation>
    <scope>NUCLEOTIDE SEQUENCE [LARGE SCALE GENOMIC DNA]</scope>
    <source>
        <strain evidence="1">NLD-2019</strain>
        <tissue evidence="1">Leaf</tissue>
    </source>
</reference>
<keyword evidence="3" id="KW-1185">Reference proteome</keyword>
<protein>
    <submittedName>
        <fullName evidence="1">Uncharacterized protein</fullName>
    </submittedName>
</protein>
<comment type="caution">
    <text evidence="1">The sequence shown here is derived from an EMBL/GenBank/DDBJ whole genome shotgun (WGS) entry which is preliminary data.</text>
</comment>
<accession>A0A5N6MMR6</accession>